<dbReference type="AlphaFoldDB" id="A0A250XKY7"/>
<feature type="compositionally biased region" description="Low complexity" evidence="1">
    <location>
        <begin position="183"/>
        <end position="196"/>
    </location>
</feature>
<dbReference type="OrthoDB" id="547754at2759"/>
<organism evidence="2 3">
    <name type="scientific">Chlamydomonas eustigma</name>
    <dbReference type="NCBI Taxonomy" id="1157962"/>
    <lineage>
        <taxon>Eukaryota</taxon>
        <taxon>Viridiplantae</taxon>
        <taxon>Chlorophyta</taxon>
        <taxon>core chlorophytes</taxon>
        <taxon>Chlorophyceae</taxon>
        <taxon>CS clade</taxon>
        <taxon>Chlamydomonadales</taxon>
        <taxon>Chlamydomonadaceae</taxon>
        <taxon>Chlamydomonas</taxon>
    </lineage>
</organism>
<feature type="compositionally biased region" description="Polar residues" evidence="1">
    <location>
        <begin position="483"/>
        <end position="494"/>
    </location>
</feature>
<feature type="compositionally biased region" description="Polar residues" evidence="1">
    <location>
        <begin position="197"/>
        <end position="209"/>
    </location>
</feature>
<dbReference type="EMBL" id="BEGY01000107">
    <property type="protein sequence ID" value="GAX83765.1"/>
    <property type="molecule type" value="Genomic_DNA"/>
</dbReference>
<feature type="non-terminal residue" evidence="2">
    <location>
        <position position="1"/>
    </location>
</feature>
<proteinExistence type="predicted"/>
<reference evidence="2 3" key="1">
    <citation type="submission" date="2017-08" db="EMBL/GenBank/DDBJ databases">
        <title>Acidophilic green algal genome provides insights into adaptation to an acidic environment.</title>
        <authorList>
            <person name="Hirooka S."/>
            <person name="Hirose Y."/>
            <person name="Kanesaki Y."/>
            <person name="Higuchi S."/>
            <person name="Fujiwara T."/>
            <person name="Onuma R."/>
            <person name="Era A."/>
            <person name="Ohbayashi R."/>
            <person name="Uzuka A."/>
            <person name="Nozaki H."/>
            <person name="Yoshikawa H."/>
            <person name="Miyagishima S.Y."/>
        </authorList>
    </citation>
    <scope>NUCLEOTIDE SEQUENCE [LARGE SCALE GENOMIC DNA]</scope>
    <source>
        <strain evidence="2 3">NIES-2499</strain>
    </source>
</reference>
<accession>A0A250XKY7</accession>
<sequence length="752" mass="82257">LVRAADLVYYKSITVGFKDPKLTADLSSLLLLCNDVSLNKEVMRQLEGGKARQLMVAACHLGSLVPRALSSAILSELARDSGKKMPREDAVHMAELVWAMAKLKAGFKETSTPPQNHPRGNNAAWTTQNPSFTHMHHQQNLQVAGVLSSSRQAVHQSVLHLITKTRQRKPLPHITPQNAPPLSASSATSSTRSSSSPHLTQATISQQDDSTADGMVFESQRTRGDSMSAQLTAIHGPGAAQLGTGRGKRPQWLEMRICAHRALVKELEKLRARLRSQPPAATTSGIMPSRPSRMAWIFDDVEAPAPVLNPSRLSITGLSQIAWGFSTSNAGDPELFQVIEEIGILLLLYGSGSTQGCVIDPRALSNLAYAFAKEGLPCPQLITAICKAIAATALQDVAQPHPAGQTTDSQRDLLAIPISGSFQVENADNSHTTKSTSSSGQELRSVGHQADVAEGVSEPRSVRIQHGDDPYSSGHFYLGGDSLQGSKNSSQATPSRRPARHKLEAPHIAKILWASARLQFKDRQFLDAMSAVLLTSNLRFTADELAHIAWAFNAHGHCRKETFERLAQQFVAGRMYGISDTQLFELYRMYGISDTQLAMLAQSFAMAGHQNPVFYRTIARLASGRLDTLAAGELAVIAWALATMKQHTGMLMEAAAEAAKRNPSALNSRQQADLMDALHATGNRRCGREVMQAFMSHAQRRSFTVIPAEMSNRYIEEDEEDDERNIYMSEYGHDSRWNEGELDMELTLAYEV</sequence>
<dbReference type="Proteomes" id="UP000232323">
    <property type="component" value="Unassembled WGS sequence"/>
</dbReference>
<feature type="compositionally biased region" description="Polar residues" evidence="1">
    <location>
        <begin position="425"/>
        <end position="442"/>
    </location>
</feature>
<feature type="region of interest" description="Disordered" evidence="1">
    <location>
        <begin position="425"/>
        <end position="501"/>
    </location>
</feature>
<gene>
    <name evidence="2" type="ORF">CEUSTIGMA_g11190.t1</name>
</gene>
<name>A0A250XKY7_9CHLO</name>
<evidence type="ECO:0000256" key="1">
    <source>
        <dbReference type="SAM" id="MobiDB-lite"/>
    </source>
</evidence>
<evidence type="ECO:0000313" key="3">
    <source>
        <dbReference type="Proteomes" id="UP000232323"/>
    </source>
</evidence>
<comment type="caution">
    <text evidence="2">The sequence shown here is derived from an EMBL/GenBank/DDBJ whole genome shotgun (WGS) entry which is preliminary data.</text>
</comment>
<evidence type="ECO:0000313" key="2">
    <source>
        <dbReference type="EMBL" id="GAX83765.1"/>
    </source>
</evidence>
<feature type="region of interest" description="Disordered" evidence="1">
    <location>
        <begin position="163"/>
        <end position="212"/>
    </location>
</feature>
<protein>
    <submittedName>
        <fullName evidence="2">Uncharacterized protein</fullName>
    </submittedName>
</protein>
<keyword evidence="3" id="KW-1185">Reference proteome</keyword>